<keyword evidence="12" id="KW-1185">Reference proteome</keyword>
<keyword evidence="8 9" id="KW-0449">Lipoprotein</keyword>
<evidence type="ECO:0000256" key="9">
    <source>
        <dbReference type="RuleBase" id="RU362097"/>
    </source>
</evidence>
<keyword evidence="3 9" id="KW-1134">Transmembrane beta strand</keyword>
<gene>
    <name evidence="11" type="ORF">WKW77_15380</name>
</gene>
<dbReference type="Pfam" id="PF02321">
    <property type="entry name" value="OEP"/>
    <property type="match status" value="2"/>
</dbReference>
<evidence type="ECO:0000313" key="11">
    <source>
        <dbReference type="EMBL" id="MEJ8812466.1"/>
    </source>
</evidence>
<reference evidence="11 12" key="1">
    <citation type="submission" date="2024-03" db="EMBL/GenBank/DDBJ databases">
        <title>Novel species of the genus Variovorax.</title>
        <authorList>
            <person name="Liu Q."/>
            <person name="Xin Y.-H."/>
        </authorList>
    </citation>
    <scope>NUCLEOTIDE SEQUENCE [LARGE SCALE GENOMIC DNA]</scope>
    <source>
        <strain evidence="11 12">KACC 18899</strain>
    </source>
</reference>
<dbReference type="Gene3D" id="2.20.200.10">
    <property type="entry name" value="Outer membrane efflux proteins (OEP)"/>
    <property type="match status" value="1"/>
</dbReference>
<dbReference type="RefSeq" id="WP_340357727.1">
    <property type="nucleotide sequence ID" value="NZ_JBBKZU010000006.1"/>
</dbReference>
<evidence type="ECO:0000256" key="2">
    <source>
        <dbReference type="ARBA" id="ARBA00007613"/>
    </source>
</evidence>
<evidence type="ECO:0000256" key="4">
    <source>
        <dbReference type="ARBA" id="ARBA00022692"/>
    </source>
</evidence>
<proteinExistence type="inferred from homology"/>
<evidence type="ECO:0000256" key="3">
    <source>
        <dbReference type="ARBA" id="ARBA00022452"/>
    </source>
</evidence>
<evidence type="ECO:0000256" key="8">
    <source>
        <dbReference type="ARBA" id="ARBA00023288"/>
    </source>
</evidence>
<comment type="caution">
    <text evidence="11">The sequence shown here is derived from an EMBL/GenBank/DDBJ whole genome shotgun (WGS) entry which is preliminary data.</text>
</comment>
<keyword evidence="4 9" id="KW-0812">Transmembrane</keyword>
<accession>A0ABU8VFU8</accession>
<dbReference type="EMBL" id="JBBKZU010000006">
    <property type="protein sequence ID" value="MEJ8812466.1"/>
    <property type="molecule type" value="Genomic_DNA"/>
</dbReference>
<dbReference type="NCBIfam" id="TIGR01845">
    <property type="entry name" value="outer_NodT"/>
    <property type="match status" value="1"/>
</dbReference>
<sequence>MTPLLPEGTLRRATAVATAVFALALAGCADMGGISSQAKLRDADSLGLTAPASTTAAAPAAAVAALDSQWWLAFGDAQLNGLIAQSLEGNPNLQVARARLARAQSAVSVAQSYDKPQLNGALDLTREKFSANYIYPSPLGGSIQEAGTLQFNGSWELDFFGKNRTAIEAAIGSANAAAADADASRVLLASNVARGYVQWARLQDRLAVANRTLAQREETFKLVRDRVSAGLDTRLQLKQSEGGLPEARQQIESLKEQIEIAQHALDALVAKPGVTQGLTAPVLANMKPIALQSTIPADLLGRRADIAAARWRVEAATSDVANAKTLFYPNVNLVAFAGFQSIGFDNLLKSGSQQWGVGPAVRLPIFEGGRLRANLRGKSADLDAAIESYNATVIDAVRDVADQISSVQSVARQQVQQREAQDAAEAAYDIAVQRYGAGLGNFLDVLSAEVTVLGQRRDSVDLAARALDSQVGLARALGGGWQPDDAKTAAAGSATAHN</sequence>
<dbReference type="SUPFAM" id="SSF56954">
    <property type="entry name" value="Outer membrane efflux proteins (OEP)"/>
    <property type="match status" value="1"/>
</dbReference>
<dbReference type="Gene3D" id="1.20.1600.10">
    <property type="entry name" value="Outer membrane efflux proteins (OEP)"/>
    <property type="match status" value="1"/>
</dbReference>
<protein>
    <submittedName>
        <fullName evidence="11">Efflux transporter outer membrane subunit</fullName>
    </submittedName>
</protein>
<dbReference type="InterPro" id="IPR003423">
    <property type="entry name" value="OMP_efflux"/>
</dbReference>
<keyword evidence="10" id="KW-0175">Coiled coil</keyword>
<keyword evidence="5" id="KW-0732">Signal</keyword>
<evidence type="ECO:0000256" key="10">
    <source>
        <dbReference type="SAM" id="Coils"/>
    </source>
</evidence>
<feature type="coiled-coil region" evidence="10">
    <location>
        <begin position="237"/>
        <end position="271"/>
    </location>
</feature>
<keyword evidence="6 9" id="KW-0472">Membrane</keyword>
<dbReference type="PANTHER" id="PTHR30203:SF20">
    <property type="entry name" value="MULTIDRUG RESISTANCE OUTER MEMBRANE PROTEIN MDTP-RELATED"/>
    <property type="match status" value="1"/>
</dbReference>
<evidence type="ECO:0000256" key="1">
    <source>
        <dbReference type="ARBA" id="ARBA00004370"/>
    </source>
</evidence>
<keyword evidence="7 9" id="KW-0564">Palmitate</keyword>
<dbReference type="PANTHER" id="PTHR30203">
    <property type="entry name" value="OUTER MEMBRANE CATION EFFLUX PROTEIN"/>
    <property type="match status" value="1"/>
</dbReference>
<evidence type="ECO:0000256" key="7">
    <source>
        <dbReference type="ARBA" id="ARBA00023139"/>
    </source>
</evidence>
<evidence type="ECO:0000256" key="6">
    <source>
        <dbReference type="ARBA" id="ARBA00023136"/>
    </source>
</evidence>
<evidence type="ECO:0000256" key="5">
    <source>
        <dbReference type="ARBA" id="ARBA00022729"/>
    </source>
</evidence>
<organism evidence="11 12">
    <name type="scientific">Variovorax ureilyticus</name>
    <dbReference type="NCBI Taxonomy" id="1836198"/>
    <lineage>
        <taxon>Bacteria</taxon>
        <taxon>Pseudomonadati</taxon>
        <taxon>Pseudomonadota</taxon>
        <taxon>Betaproteobacteria</taxon>
        <taxon>Burkholderiales</taxon>
        <taxon>Comamonadaceae</taxon>
        <taxon>Variovorax</taxon>
    </lineage>
</organism>
<dbReference type="Proteomes" id="UP001365846">
    <property type="component" value="Unassembled WGS sequence"/>
</dbReference>
<dbReference type="InterPro" id="IPR010131">
    <property type="entry name" value="MdtP/NodT-like"/>
</dbReference>
<comment type="similarity">
    <text evidence="2 9">Belongs to the outer membrane factor (OMF) (TC 1.B.17) family.</text>
</comment>
<name>A0ABU8VFU8_9BURK</name>
<comment type="subcellular location">
    <subcellularLocation>
        <location evidence="9">Cell membrane</location>
        <topology evidence="9">Lipid-anchor</topology>
    </subcellularLocation>
    <subcellularLocation>
        <location evidence="1">Membrane</location>
    </subcellularLocation>
</comment>
<evidence type="ECO:0000313" key="12">
    <source>
        <dbReference type="Proteomes" id="UP001365846"/>
    </source>
</evidence>